<accession>A0ABU1WTP7</accession>
<dbReference type="RefSeq" id="WP_310321640.1">
    <property type="nucleotide sequence ID" value="NZ_JAVDWU010000013.1"/>
</dbReference>
<proteinExistence type="predicted"/>
<evidence type="ECO:0000313" key="1">
    <source>
        <dbReference type="EMBL" id="MDR7152667.1"/>
    </source>
</evidence>
<keyword evidence="2" id="KW-1185">Reference proteome</keyword>
<dbReference type="Gene3D" id="3.30.572.10">
    <property type="entry name" value="Thymidylate synthase/dCMP hydroxymethylase domain"/>
    <property type="match status" value="1"/>
</dbReference>
<sequence>MSIQVIEGDTPLEAWRSGCALLLNSRGEISNLVTTINQPCAADDQWLAQHSPARFKAGADDARDVANTLFPQRTYERVASRADLYSQYLKAHDRAHRWQRGRHAWGTYFERLVRFPPEGVNQLERAIEKLNTWPQRNTTGLVFHLSSPAVDSPRTRGGPCWQFAEFLWNADDSLDLVVVYRNHDFFNKVLGNFVGLGRLLHFICSSTNKRPGKLVCHSVHAYFDCSQQQLRNLIQ</sequence>
<dbReference type="SUPFAM" id="SSF55831">
    <property type="entry name" value="Thymidylate synthase/dCMP hydroxymethylase"/>
    <property type="match status" value="1"/>
</dbReference>
<evidence type="ECO:0000313" key="2">
    <source>
        <dbReference type="Proteomes" id="UP001265700"/>
    </source>
</evidence>
<gene>
    <name evidence="1" type="ORF">J2W49_004645</name>
</gene>
<dbReference type="Proteomes" id="UP001265700">
    <property type="component" value="Unassembled WGS sequence"/>
</dbReference>
<organism evidence="1 2">
    <name type="scientific">Hydrogenophaga palleronii</name>
    <dbReference type="NCBI Taxonomy" id="65655"/>
    <lineage>
        <taxon>Bacteria</taxon>
        <taxon>Pseudomonadati</taxon>
        <taxon>Pseudomonadota</taxon>
        <taxon>Betaproteobacteria</taxon>
        <taxon>Burkholderiales</taxon>
        <taxon>Comamonadaceae</taxon>
        <taxon>Hydrogenophaga</taxon>
    </lineage>
</organism>
<comment type="caution">
    <text evidence="1">The sequence shown here is derived from an EMBL/GenBank/DDBJ whole genome shotgun (WGS) entry which is preliminary data.</text>
</comment>
<dbReference type="EMBL" id="JAVDWU010000013">
    <property type="protein sequence ID" value="MDR7152667.1"/>
    <property type="molecule type" value="Genomic_DNA"/>
</dbReference>
<reference evidence="1 2" key="1">
    <citation type="submission" date="2023-07" db="EMBL/GenBank/DDBJ databases">
        <title>Sorghum-associated microbial communities from plants grown in Nebraska, USA.</title>
        <authorList>
            <person name="Schachtman D."/>
        </authorList>
    </citation>
    <scope>NUCLEOTIDE SEQUENCE [LARGE SCALE GENOMIC DNA]</scope>
    <source>
        <strain evidence="1 2">4249</strain>
    </source>
</reference>
<dbReference type="InterPro" id="IPR036926">
    <property type="entry name" value="Thymidate_synth/dCMP_Mease_sf"/>
</dbReference>
<protein>
    <submittedName>
        <fullName evidence="1">Thymidylate synthase</fullName>
    </submittedName>
</protein>
<name>A0ABU1WTP7_9BURK</name>